<dbReference type="Proteomes" id="UP000054549">
    <property type="component" value="Unassembled WGS sequence"/>
</dbReference>
<dbReference type="HOGENOM" id="CLU_006344_16_0_1"/>
<organism evidence="1 2">
    <name type="scientific">Amanita muscaria (strain Koide BX008)</name>
    <dbReference type="NCBI Taxonomy" id="946122"/>
    <lineage>
        <taxon>Eukaryota</taxon>
        <taxon>Fungi</taxon>
        <taxon>Dikarya</taxon>
        <taxon>Basidiomycota</taxon>
        <taxon>Agaricomycotina</taxon>
        <taxon>Agaricomycetes</taxon>
        <taxon>Agaricomycetidae</taxon>
        <taxon>Agaricales</taxon>
        <taxon>Pluteineae</taxon>
        <taxon>Amanitaceae</taxon>
        <taxon>Amanita</taxon>
    </lineage>
</organism>
<protein>
    <submittedName>
        <fullName evidence="1">Uncharacterized protein</fullName>
    </submittedName>
</protein>
<accession>A0A0C2RVN2</accession>
<gene>
    <name evidence="1" type="ORF">M378DRAFT_92849</name>
</gene>
<dbReference type="STRING" id="946122.A0A0C2RVN2"/>
<keyword evidence="2" id="KW-1185">Reference proteome</keyword>
<dbReference type="AlphaFoldDB" id="A0A0C2RVN2"/>
<reference evidence="1 2" key="1">
    <citation type="submission" date="2014-04" db="EMBL/GenBank/DDBJ databases">
        <title>Evolutionary Origins and Diversification of the Mycorrhizal Mutualists.</title>
        <authorList>
            <consortium name="DOE Joint Genome Institute"/>
            <consortium name="Mycorrhizal Genomics Consortium"/>
            <person name="Kohler A."/>
            <person name="Kuo A."/>
            <person name="Nagy L.G."/>
            <person name="Floudas D."/>
            <person name="Copeland A."/>
            <person name="Barry K.W."/>
            <person name="Cichocki N."/>
            <person name="Veneault-Fourrey C."/>
            <person name="LaButti K."/>
            <person name="Lindquist E.A."/>
            <person name="Lipzen A."/>
            <person name="Lundell T."/>
            <person name="Morin E."/>
            <person name="Murat C."/>
            <person name="Riley R."/>
            <person name="Ohm R."/>
            <person name="Sun H."/>
            <person name="Tunlid A."/>
            <person name="Henrissat B."/>
            <person name="Grigoriev I.V."/>
            <person name="Hibbett D.S."/>
            <person name="Martin F."/>
        </authorList>
    </citation>
    <scope>NUCLEOTIDE SEQUENCE [LARGE SCALE GENOMIC DNA]</scope>
    <source>
        <strain evidence="1 2">Koide BX008</strain>
    </source>
</reference>
<dbReference type="InParanoid" id="A0A0C2RVN2"/>
<evidence type="ECO:0000313" key="1">
    <source>
        <dbReference type="EMBL" id="KIL54290.1"/>
    </source>
</evidence>
<evidence type="ECO:0000313" key="2">
    <source>
        <dbReference type="Proteomes" id="UP000054549"/>
    </source>
</evidence>
<proteinExistence type="predicted"/>
<sequence>FPCALVHWFTKPDNELNDTTGMCVVVPMRYPDGTLVASVVHIDALVRAAHLLPVFGDDGFAPEGLEPEETLDYFDIFYINRYIDHHGFLIAS</sequence>
<feature type="non-terminal residue" evidence="1">
    <location>
        <position position="1"/>
    </location>
</feature>
<dbReference type="OrthoDB" id="3187773at2759"/>
<dbReference type="EMBL" id="KN818833">
    <property type="protein sequence ID" value="KIL54290.1"/>
    <property type="molecule type" value="Genomic_DNA"/>
</dbReference>
<name>A0A0C2RVN2_AMAMK</name>